<dbReference type="GO" id="GO:0005634">
    <property type="term" value="C:nucleus"/>
    <property type="evidence" value="ECO:0007669"/>
    <property type="project" value="UniProtKB-SubCell"/>
</dbReference>
<dbReference type="AlphaFoldDB" id="A0A811VAI7"/>
<gene>
    <name evidence="16" type="ORF">CCAP1982_LOCUS20373</name>
</gene>
<keyword evidence="8" id="KW-0472">Membrane</keyword>
<evidence type="ECO:0000256" key="2">
    <source>
        <dbReference type="ARBA" id="ARBA00004496"/>
    </source>
</evidence>
<evidence type="ECO:0000256" key="8">
    <source>
        <dbReference type="ARBA" id="ARBA00023136"/>
    </source>
</evidence>
<keyword evidence="6" id="KW-0963">Cytoplasm</keyword>
<feature type="compositionally biased region" description="Low complexity" evidence="14">
    <location>
        <begin position="238"/>
        <end position="249"/>
    </location>
</feature>
<evidence type="ECO:0000256" key="4">
    <source>
        <dbReference type="ARBA" id="ARBA00018562"/>
    </source>
</evidence>
<evidence type="ECO:0000256" key="10">
    <source>
        <dbReference type="ARBA" id="ARBA00023273"/>
    </source>
</evidence>
<dbReference type="GO" id="GO:0061512">
    <property type="term" value="P:protein localization to cilium"/>
    <property type="evidence" value="ECO:0007669"/>
    <property type="project" value="TreeGrafter"/>
</dbReference>
<evidence type="ECO:0000256" key="12">
    <source>
        <dbReference type="ARBA" id="ARBA00043944"/>
    </source>
</evidence>
<evidence type="ECO:0000259" key="15">
    <source>
        <dbReference type="Pfam" id="PF01167"/>
    </source>
</evidence>
<evidence type="ECO:0000256" key="14">
    <source>
        <dbReference type="SAM" id="MobiDB-lite"/>
    </source>
</evidence>
<comment type="subcellular location">
    <subcellularLocation>
        <location evidence="11">Cell projection</location>
        <location evidence="11">Cilium membrane</location>
        <topology evidence="11">Peripheral membrane protein</topology>
    </subcellularLocation>
    <subcellularLocation>
        <location evidence="12">Cell projection</location>
        <location evidence="12">Rhabdomere</location>
    </subcellularLocation>
    <subcellularLocation>
        <location evidence="2">Cytoplasm</location>
    </subcellularLocation>
    <subcellularLocation>
        <location evidence="1">Nucleus</location>
    </subcellularLocation>
</comment>
<accession>A0A811VAI7</accession>
<dbReference type="Pfam" id="PF01167">
    <property type="entry name" value="Tub"/>
    <property type="match status" value="1"/>
</dbReference>
<evidence type="ECO:0000256" key="5">
    <source>
        <dbReference type="ARBA" id="ARBA00022475"/>
    </source>
</evidence>
<dbReference type="InterPro" id="IPR000007">
    <property type="entry name" value="Tubby_C"/>
</dbReference>
<proteinExistence type="inferred from homology"/>
<feature type="compositionally biased region" description="Low complexity" evidence="14">
    <location>
        <begin position="167"/>
        <end position="179"/>
    </location>
</feature>
<evidence type="ECO:0000313" key="16">
    <source>
        <dbReference type="EMBL" id="CAD7012277.1"/>
    </source>
</evidence>
<evidence type="ECO:0000256" key="13">
    <source>
        <dbReference type="RuleBase" id="RU361125"/>
    </source>
</evidence>
<organism evidence="16 17">
    <name type="scientific">Ceratitis capitata</name>
    <name type="common">Mediterranean fruit fly</name>
    <name type="synonym">Tephritis capitata</name>
    <dbReference type="NCBI Taxonomy" id="7213"/>
    <lineage>
        <taxon>Eukaryota</taxon>
        <taxon>Metazoa</taxon>
        <taxon>Ecdysozoa</taxon>
        <taxon>Arthropoda</taxon>
        <taxon>Hexapoda</taxon>
        <taxon>Insecta</taxon>
        <taxon>Pterygota</taxon>
        <taxon>Neoptera</taxon>
        <taxon>Endopterygota</taxon>
        <taxon>Diptera</taxon>
        <taxon>Brachycera</taxon>
        <taxon>Muscomorpha</taxon>
        <taxon>Tephritoidea</taxon>
        <taxon>Tephritidae</taxon>
        <taxon>Ceratitis</taxon>
        <taxon>Ceratitis</taxon>
    </lineage>
</organism>
<keyword evidence="7" id="KW-0597">Phosphoprotein</keyword>
<keyword evidence="10" id="KW-0966">Cell projection</keyword>
<evidence type="ECO:0000256" key="11">
    <source>
        <dbReference type="ARBA" id="ARBA00037808"/>
    </source>
</evidence>
<dbReference type="Gene3D" id="3.20.90.10">
    <property type="entry name" value="Tubby Protein, Chain A"/>
    <property type="match status" value="1"/>
</dbReference>
<comment type="caution">
    <text evidence="16">The sequence shown here is derived from an EMBL/GenBank/DDBJ whole genome shotgun (WGS) entry which is preliminary data.</text>
</comment>
<feature type="compositionally biased region" description="Polar residues" evidence="14">
    <location>
        <begin position="223"/>
        <end position="232"/>
    </location>
</feature>
<dbReference type="EMBL" id="CAJHJT010000056">
    <property type="protein sequence ID" value="CAD7012277.1"/>
    <property type="molecule type" value="Genomic_DNA"/>
</dbReference>
<feature type="region of interest" description="Disordered" evidence="14">
    <location>
        <begin position="167"/>
        <end position="203"/>
    </location>
</feature>
<evidence type="ECO:0000256" key="1">
    <source>
        <dbReference type="ARBA" id="ARBA00004123"/>
    </source>
</evidence>
<dbReference type="GO" id="GO:0005737">
    <property type="term" value="C:cytoplasm"/>
    <property type="evidence" value="ECO:0007669"/>
    <property type="project" value="UniProtKB-SubCell"/>
</dbReference>
<evidence type="ECO:0000256" key="6">
    <source>
        <dbReference type="ARBA" id="ARBA00022490"/>
    </source>
</evidence>
<feature type="region of interest" description="Disordered" evidence="14">
    <location>
        <begin position="306"/>
        <end position="340"/>
    </location>
</feature>
<keyword evidence="9" id="KW-0539">Nucleus</keyword>
<dbReference type="OrthoDB" id="8775810at2759"/>
<keyword evidence="5" id="KW-1003">Cell membrane</keyword>
<comment type="similarity">
    <text evidence="3 13">Belongs to the TUB family.</text>
</comment>
<sequence length="593" mass="65590">MSPLIIGTLESEIHTAAVIWAWNEGGSDSKLSSTEVLEFAVKKPKSAPDFVELKFTVKERSGTGDDIIFEKPKSDLDLRLLMEAYIRQKRASPGMVQASDLQITRPMSGLRTSTANSRELHAYDGPMQFISSPHNPDQLLSNTTSTAAATTNINTNTNTNSMYTTAISTSNHSTTGSNGRPHSSIANSMRSRTTQMTGHNLSSNQDDLIEEISSHDLEDDESSPVNHVATNGQRQRQRQQQQLHQHQQRSYSHEQDSSTLDEDDYANRNTIEEAAPIMPLNHSIASQTNSAITTNTNTKSIAGAVRNSSAHSAGSANNTANYSNSAQETGADAGGEPEGDLVGNIEQFVMQPAAQGVLFKCRITRDRKGMDRGLFPIYYLHLERDYGKKIFLLGGRKRKKSKTSNYIISCDPTDLSRNAEGFCGKLRSNVFGTSFTVFDNGSKDSTENPRLDLAVIIYDTNILGFKGPRNMTVILPGMTEEDQRVKISSADPKQQGILDLWKVKNMDTIVELHNKTPVWNDETQSYVLNFHGRVTQASVKNFQLVHDSDPDYIVMQFGRTSEDVFTMDYRYPLCALQAFAIALSSFDGKIACE</sequence>
<feature type="compositionally biased region" description="Low complexity" evidence="14">
    <location>
        <begin position="307"/>
        <end position="326"/>
    </location>
</feature>
<keyword evidence="17" id="KW-1185">Reference proteome</keyword>
<feature type="domain" description="Tubby C-terminal" evidence="15">
    <location>
        <begin position="350"/>
        <end position="587"/>
    </location>
</feature>
<dbReference type="Proteomes" id="UP000606786">
    <property type="component" value="Unassembled WGS sequence"/>
</dbReference>
<dbReference type="InterPro" id="IPR025659">
    <property type="entry name" value="Tubby-like_C"/>
</dbReference>
<protein>
    <recommendedName>
        <fullName evidence="4 13">Protein king tubby</fullName>
    </recommendedName>
</protein>
<evidence type="ECO:0000256" key="9">
    <source>
        <dbReference type="ARBA" id="ARBA00023242"/>
    </source>
</evidence>
<evidence type="ECO:0000313" key="17">
    <source>
        <dbReference type="Proteomes" id="UP000606786"/>
    </source>
</evidence>
<dbReference type="PANTHER" id="PTHR16517:SF7">
    <property type="entry name" value="PROTEIN KING TUBBY"/>
    <property type="match status" value="1"/>
</dbReference>
<dbReference type="SUPFAM" id="SSF54518">
    <property type="entry name" value="Tubby C-terminal domain-like"/>
    <property type="match status" value="1"/>
</dbReference>
<evidence type="ECO:0000256" key="7">
    <source>
        <dbReference type="ARBA" id="ARBA00022553"/>
    </source>
</evidence>
<dbReference type="PRINTS" id="PR01573">
    <property type="entry name" value="SUPERTUBBY"/>
</dbReference>
<dbReference type="InterPro" id="IPR018066">
    <property type="entry name" value="Tubby_C_CS"/>
</dbReference>
<reference evidence="16" key="1">
    <citation type="submission" date="2020-11" db="EMBL/GenBank/DDBJ databases">
        <authorList>
            <person name="Whitehead M."/>
        </authorList>
    </citation>
    <scope>NUCLEOTIDE SEQUENCE</scope>
    <source>
        <strain evidence="16">EGII</strain>
    </source>
</reference>
<feature type="compositionally biased region" description="Polar residues" evidence="14">
    <location>
        <begin position="180"/>
        <end position="203"/>
    </location>
</feature>
<dbReference type="PANTHER" id="PTHR16517">
    <property type="entry name" value="TUBBY-RELATED"/>
    <property type="match status" value="1"/>
</dbReference>
<dbReference type="PROSITE" id="PS01200">
    <property type="entry name" value="TUB_1"/>
    <property type="match status" value="1"/>
</dbReference>
<dbReference type="FunFam" id="3.20.90.10:FF:000001">
    <property type="entry name" value="Tubby-like protein"/>
    <property type="match status" value="1"/>
</dbReference>
<dbReference type="GO" id="GO:0060170">
    <property type="term" value="C:ciliary membrane"/>
    <property type="evidence" value="ECO:0007669"/>
    <property type="project" value="UniProtKB-SubCell"/>
</dbReference>
<name>A0A811VAI7_CERCA</name>
<dbReference type="GO" id="GO:0016028">
    <property type="term" value="C:rhabdomere"/>
    <property type="evidence" value="ECO:0007669"/>
    <property type="project" value="UniProtKB-SubCell"/>
</dbReference>
<dbReference type="PROSITE" id="PS01201">
    <property type="entry name" value="TUB_2"/>
    <property type="match status" value="1"/>
</dbReference>
<feature type="region of interest" description="Disordered" evidence="14">
    <location>
        <begin position="216"/>
        <end position="261"/>
    </location>
</feature>
<evidence type="ECO:0000256" key="3">
    <source>
        <dbReference type="ARBA" id="ARBA00007129"/>
    </source>
</evidence>